<reference evidence="3" key="1">
    <citation type="submission" date="2016-10" db="EMBL/GenBank/DDBJ databases">
        <authorList>
            <person name="Varghese N."/>
            <person name="Submissions S."/>
        </authorList>
    </citation>
    <scope>NUCLEOTIDE SEQUENCE [LARGE SCALE GENOMIC DNA]</scope>
    <source>
        <strain evidence="3">DSM 19110</strain>
    </source>
</reference>
<evidence type="ECO:0000313" key="3">
    <source>
        <dbReference type="Proteomes" id="UP000183200"/>
    </source>
</evidence>
<feature type="signal peptide" evidence="1">
    <location>
        <begin position="1"/>
        <end position="26"/>
    </location>
</feature>
<gene>
    <name evidence="2" type="ORF">SAMN05421820_104111</name>
</gene>
<dbReference type="Proteomes" id="UP000183200">
    <property type="component" value="Unassembled WGS sequence"/>
</dbReference>
<evidence type="ECO:0000313" key="2">
    <source>
        <dbReference type="EMBL" id="SDM56689.1"/>
    </source>
</evidence>
<keyword evidence="1" id="KW-0732">Signal</keyword>
<organism evidence="2 3">
    <name type="scientific">Pedobacter steynii</name>
    <dbReference type="NCBI Taxonomy" id="430522"/>
    <lineage>
        <taxon>Bacteria</taxon>
        <taxon>Pseudomonadati</taxon>
        <taxon>Bacteroidota</taxon>
        <taxon>Sphingobacteriia</taxon>
        <taxon>Sphingobacteriales</taxon>
        <taxon>Sphingobacteriaceae</taxon>
        <taxon>Pedobacter</taxon>
    </lineage>
</organism>
<accession>A0A1G9U9S2</accession>
<keyword evidence="3" id="KW-1185">Reference proteome</keyword>
<dbReference type="EMBL" id="FNGY01000004">
    <property type="protein sequence ID" value="SDM56689.1"/>
    <property type="molecule type" value="Genomic_DNA"/>
</dbReference>
<feature type="chain" id="PRO_5010172387" evidence="1">
    <location>
        <begin position="27"/>
        <end position="51"/>
    </location>
</feature>
<protein>
    <submittedName>
        <fullName evidence="2">Uncharacterized protein</fullName>
    </submittedName>
</protein>
<sequence length="51" mass="5630">MKNLQTVIRKQLLAALMTFASTISIATARFEQNPQSCGMIVMSIKKNKESG</sequence>
<dbReference type="AlphaFoldDB" id="A0A1G9U9S2"/>
<evidence type="ECO:0000256" key="1">
    <source>
        <dbReference type="SAM" id="SignalP"/>
    </source>
</evidence>
<dbReference type="RefSeq" id="WP_172664900.1">
    <property type="nucleotide sequence ID" value="NZ_FNGY01000004.1"/>
</dbReference>
<proteinExistence type="predicted"/>
<name>A0A1G9U9S2_9SPHI</name>